<comment type="caution">
    <text evidence="2">The sequence shown here is derived from an EMBL/GenBank/DDBJ whole genome shotgun (WGS) entry which is preliminary data.</text>
</comment>
<dbReference type="EMBL" id="JARVCO010000010">
    <property type="protein sequence ID" value="MDZ8119176.1"/>
    <property type="molecule type" value="Genomic_DNA"/>
</dbReference>
<dbReference type="Pfam" id="PF15892">
    <property type="entry name" value="BNR_4"/>
    <property type="match status" value="1"/>
</dbReference>
<evidence type="ECO:0000313" key="2">
    <source>
        <dbReference type="EMBL" id="MDZ8119176.1"/>
    </source>
</evidence>
<gene>
    <name evidence="2" type="ORF">P9H32_11130</name>
</gene>
<protein>
    <submittedName>
        <fullName evidence="2">BNR-4 repeat-containing protein</fullName>
    </submittedName>
</protein>
<dbReference type="SUPFAM" id="SSF50939">
    <property type="entry name" value="Sialidases"/>
    <property type="match status" value="1"/>
</dbReference>
<feature type="signal peptide" evidence="1">
    <location>
        <begin position="1"/>
        <end position="23"/>
    </location>
</feature>
<name>A0ABU5MYL1_9BACT</name>
<reference evidence="2 3" key="1">
    <citation type="journal article" date="2024" name="Appl. Environ. Microbiol.">
        <title>Pontiella agarivorans sp. nov., a novel marine anaerobic bacterium capable of degrading macroalgal polysaccharides and fixing nitrogen.</title>
        <authorList>
            <person name="Liu N."/>
            <person name="Kivenson V."/>
            <person name="Peng X."/>
            <person name="Cui Z."/>
            <person name="Lankiewicz T.S."/>
            <person name="Gosselin K.M."/>
            <person name="English C.J."/>
            <person name="Blair E.M."/>
            <person name="O'Malley M.A."/>
            <person name="Valentine D.L."/>
        </authorList>
    </citation>
    <scope>NUCLEOTIDE SEQUENCE [LARGE SCALE GENOMIC DNA]</scope>
    <source>
        <strain evidence="2 3">NLcol2</strain>
    </source>
</reference>
<keyword evidence="3" id="KW-1185">Reference proteome</keyword>
<dbReference type="RefSeq" id="WP_322608964.1">
    <property type="nucleotide sequence ID" value="NZ_JARVCO010000010.1"/>
</dbReference>
<organism evidence="2 3">
    <name type="scientific">Pontiella agarivorans</name>
    <dbReference type="NCBI Taxonomy" id="3038953"/>
    <lineage>
        <taxon>Bacteria</taxon>
        <taxon>Pseudomonadati</taxon>
        <taxon>Kiritimatiellota</taxon>
        <taxon>Kiritimatiellia</taxon>
        <taxon>Kiritimatiellales</taxon>
        <taxon>Pontiellaceae</taxon>
        <taxon>Pontiella</taxon>
    </lineage>
</organism>
<dbReference type="Proteomes" id="UP001290861">
    <property type="component" value="Unassembled WGS sequence"/>
</dbReference>
<accession>A0ABU5MYL1</accession>
<sequence>MKQTQTICCFLMMTALAVTSAQAKKKADPVAEYDRTADRHGFTVFLENGGWCWFQDPRAVLQGDYLVIGGVSGNGSGAALIGSYDLKQNKPLGRFVAKNQFNRDDHNAPAFYARPDGSLLAVYARHGWEKFHYFRISTSPDFTQWGPEQRIQHAAFLTDKKDKVTYMNLYNMSAEGKLYNFYRGVQYNPTFCTSTDQGRTWGEDTHFIQSEVQGRNRPYARYAGNGKDTIYVSFTDGHPHVFGNNLYYAEFRGGSFYRADGTLIKSLKTAGPLRPSEAELIYHGSNVKVHQSTNAAWTSSMVFDEKGYPHIGYTVHLSARDLRYRIASWDGIKWHDREVAFGGKCLYRSQTSYTGLITLDPKDTSYVVISTDVDPNNGMDNGGKHEIYRARVGQADNTQSIRWEPVTENSPVRNIRPVILNDGIRRVVLWNRGDYQSYTDYDLDTVGYEEVIGE</sequence>
<evidence type="ECO:0000256" key="1">
    <source>
        <dbReference type="SAM" id="SignalP"/>
    </source>
</evidence>
<feature type="chain" id="PRO_5046001194" evidence="1">
    <location>
        <begin position="24"/>
        <end position="454"/>
    </location>
</feature>
<proteinExistence type="predicted"/>
<dbReference type="InterPro" id="IPR036278">
    <property type="entry name" value="Sialidase_sf"/>
</dbReference>
<evidence type="ECO:0000313" key="3">
    <source>
        <dbReference type="Proteomes" id="UP001290861"/>
    </source>
</evidence>
<keyword evidence="1" id="KW-0732">Signal</keyword>